<dbReference type="InterPro" id="IPR036812">
    <property type="entry name" value="NAD(P)_OxRdtase_dom_sf"/>
</dbReference>
<protein>
    <submittedName>
        <fullName evidence="3">Predicted oxidoreductase</fullName>
    </submittedName>
</protein>
<evidence type="ECO:0000313" key="3">
    <source>
        <dbReference type="EMBL" id="SDX99685.1"/>
    </source>
</evidence>
<feature type="domain" description="NADP-dependent oxidoreductase" evidence="2">
    <location>
        <begin position="20"/>
        <end position="153"/>
    </location>
</feature>
<dbReference type="PANTHER" id="PTHR43312">
    <property type="entry name" value="D-THREO-ALDOSE 1-DEHYDROGENASE"/>
    <property type="match status" value="1"/>
</dbReference>
<keyword evidence="4" id="KW-1185">Reference proteome</keyword>
<dbReference type="STRING" id="418495.SAMN05216215_101889"/>
<reference evidence="4" key="1">
    <citation type="submission" date="2016-10" db="EMBL/GenBank/DDBJ databases">
        <authorList>
            <person name="Varghese N."/>
            <person name="Submissions S."/>
        </authorList>
    </citation>
    <scope>NUCLEOTIDE SEQUENCE [LARGE SCALE GENOMIC DNA]</scope>
    <source>
        <strain evidence="4">CGMCC 4.3530</strain>
    </source>
</reference>
<dbReference type="EMBL" id="FNOK01000018">
    <property type="protein sequence ID" value="SDX99685.1"/>
    <property type="molecule type" value="Genomic_DNA"/>
</dbReference>
<feature type="region of interest" description="Disordered" evidence="1">
    <location>
        <begin position="287"/>
        <end position="312"/>
    </location>
</feature>
<sequence>MHGSHARVVLGLHRTRLTPQLLRAALTFGVTTVDTAPHYQHGTAHQQLIDAAGNLLDRFTVCTKIGYHHNTATGRNTHSLDPQRLWSSAEAAVRSLGQPPAVLWLHNPERSLAGLPVHHAAEQLAQAAVVLARAARRGWCRSWGIATWNPDQVLPAVAAIRDDWPRPGLVMTRSGLLTPSQALTAAEGLAARCGARLWGMSPFGGDTQDPVWREVDPCQFLAPGQESTRWQAALRLARAVPDGVERVAVGASTPAHLAELITAPRLSVNTRLVASYRRLLERRSAAETSTAASSAGARSGSVSGSVNSGARL</sequence>
<gene>
    <name evidence="3" type="ORF">SAMN05216215_101889</name>
</gene>
<organism evidence="3 4">
    <name type="scientific">Saccharopolyspora shandongensis</name>
    <dbReference type="NCBI Taxonomy" id="418495"/>
    <lineage>
        <taxon>Bacteria</taxon>
        <taxon>Bacillati</taxon>
        <taxon>Actinomycetota</taxon>
        <taxon>Actinomycetes</taxon>
        <taxon>Pseudonocardiales</taxon>
        <taxon>Pseudonocardiaceae</taxon>
        <taxon>Saccharopolyspora</taxon>
    </lineage>
</organism>
<dbReference type="Proteomes" id="UP000199529">
    <property type="component" value="Unassembled WGS sequence"/>
</dbReference>
<evidence type="ECO:0000313" key="4">
    <source>
        <dbReference type="Proteomes" id="UP000199529"/>
    </source>
</evidence>
<dbReference type="InterPro" id="IPR053135">
    <property type="entry name" value="AKR2_Oxidoreductase"/>
</dbReference>
<dbReference type="InterPro" id="IPR023210">
    <property type="entry name" value="NADP_OxRdtase_dom"/>
</dbReference>
<dbReference type="RefSeq" id="WP_093267543.1">
    <property type="nucleotide sequence ID" value="NZ_FNOK01000018.1"/>
</dbReference>
<dbReference type="Pfam" id="PF00248">
    <property type="entry name" value="Aldo_ket_red"/>
    <property type="match status" value="1"/>
</dbReference>
<dbReference type="SUPFAM" id="SSF51430">
    <property type="entry name" value="NAD(P)-linked oxidoreductase"/>
    <property type="match status" value="1"/>
</dbReference>
<dbReference type="Gene3D" id="3.20.20.100">
    <property type="entry name" value="NADP-dependent oxidoreductase domain"/>
    <property type="match status" value="1"/>
</dbReference>
<accession>A0A1H3G9F4</accession>
<evidence type="ECO:0000259" key="2">
    <source>
        <dbReference type="Pfam" id="PF00248"/>
    </source>
</evidence>
<evidence type="ECO:0000256" key="1">
    <source>
        <dbReference type="SAM" id="MobiDB-lite"/>
    </source>
</evidence>
<dbReference type="OrthoDB" id="9768793at2"/>
<dbReference type="PANTHER" id="PTHR43312:SF1">
    <property type="entry name" value="NADP-DEPENDENT OXIDOREDUCTASE DOMAIN-CONTAINING PROTEIN"/>
    <property type="match status" value="1"/>
</dbReference>
<dbReference type="AlphaFoldDB" id="A0A1H3G9F4"/>
<proteinExistence type="predicted"/>
<name>A0A1H3G9F4_9PSEU</name>